<proteinExistence type="inferred from homology"/>
<dbReference type="Proteomes" id="UP000053555">
    <property type="component" value="Unassembled WGS sequence"/>
</dbReference>
<dbReference type="PROSITE" id="PS51471">
    <property type="entry name" value="FE2OG_OXY"/>
    <property type="match status" value="1"/>
</dbReference>
<protein>
    <submittedName>
        <fullName evidence="7">Codeine O-demethylase</fullName>
    </submittedName>
</protein>
<feature type="domain" description="Fe2OG dioxygenase" evidence="6">
    <location>
        <begin position="139"/>
        <end position="239"/>
    </location>
</feature>
<evidence type="ECO:0000256" key="2">
    <source>
        <dbReference type="ARBA" id="ARBA00022723"/>
    </source>
</evidence>
<dbReference type="EMBL" id="KN672145">
    <property type="protein sequence ID" value="KHM98992.1"/>
    <property type="molecule type" value="Genomic_DNA"/>
</dbReference>
<dbReference type="GO" id="GO:0016491">
    <property type="term" value="F:oxidoreductase activity"/>
    <property type="evidence" value="ECO:0007669"/>
    <property type="project" value="UniProtKB-KW"/>
</dbReference>
<evidence type="ECO:0000256" key="1">
    <source>
        <dbReference type="ARBA" id="ARBA00008056"/>
    </source>
</evidence>
<keyword evidence="3" id="KW-0847">Vitamin C</keyword>
<evidence type="ECO:0000259" key="6">
    <source>
        <dbReference type="PROSITE" id="PS51471"/>
    </source>
</evidence>
<dbReference type="AlphaFoldDB" id="A0A0B2NUR3"/>
<sequence>MEPETAKLGSSLLVDSVKELAKEALIKVPERYVHPNIEPPILFHKDTLPQLPIIDLNKLLSEDVTELEKLDFACKEWGFFQLVNHGVGIKLVEDIKKGAQELLNLSIEEKKKLWQKPGGRRGKALGIELKDIKESLGEGGQSIRFNYYPPCPQPENVLGLNAHTDGSALTILLQGNEVEGLQVKKDGTWIPVKPLPNAFIVSLGDVLEVMTNGIYRSTMHRAVVNSQKERLSIATFYGPGWSGNIGPAPILVTPERPALFKTIGVEDFYKGYLSPQHLGKPKSYINDVLRIQNGHVKG</sequence>
<dbReference type="InterPro" id="IPR044861">
    <property type="entry name" value="IPNS-like_FE2OG_OXY"/>
</dbReference>
<dbReference type="InterPro" id="IPR027443">
    <property type="entry name" value="IPNS-like_sf"/>
</dbReference>
<dbReference type="GO" id="GO:0046872">
    <property type="term" value="F:metal ion binding"/>
    <property type="evidence" value="ECO:0007669"/>
    <property type="project" value="UniProtKB-KW"/>
</dbReference>
<evidence type="ECO:0000256" key="4">
    <source>
        <dbReference type="ARBA" id="ARBA00023004"/>
    </source>
</evidence>
<dbReference type="GO" id="GO:0032259">
    <property type="term" value="P:methylation"/>
    <property type="evidence" value="ECO:0007669"/>
    <property type="project" value="UniProtKB-KW"/>
</dbReference>
<keyword evidence="5" id="KW-0560">Oxidoreductase</keyword>
<keyword evidence="7" id="KW-0808">Transferase</keyword>
<organism evidence="7">
    <name type="scientific">Glycine soja</name>
    <name type="common">Wild soybean</name>
    <dbReference type="NCBI Taxonomy" id="3848"/>
    <lineage>
        <taxon>Eukaryota</taxon>
        <taxon>Viridiplantae</taxon>
        <taxon>Streptophyta</taxon>
        <taxon>Embryophyta</taxon>
        <taxon>Tracheophyta</taxon>
        <taxon>Spermatophyta</taxon>
        <taxon>Magnoliopsida</taxon>
        <taxon>eudicotyledons</taxon>
        <taxon>Gunneridae</taxon>
        <taxon>Pentapetalae</taxon>
        <taxon>rosids</taxon>
        <taxon>fabids</taxon>
        <taxon>Fabales</taxon>
        <taxon>Fabaceae</taxon>
        <taxon>Papilionoideae</taxon>
        <taxon>50 kb inversion clade</taxon>
        <taxon>NPAAA clade</taxon>
        <taxon>indigoferoid/millettioid clade</taxon>
        <taxon>Phaseoleae</taxon>
        <taxon>Glycine</taxon>
        <taxon>Glycine subgen. Soja</taxon>
    </lineage>
</organism>
<dbReference type="Gene3D" id="2.60.120.330">
    <property type="entry name" value="B-lactam Antibiotic, Isopenicillin N Synthase, Chain"/>
    <property type="match status" value="2"/>
</dbReference>
<dbReference type="PANTHER" id="PTHR47991">
    <property type="entry name" value="OXOGLUTARATE/IRON-DEPENDENT DIOXYGENASE"/>
    <property type="match status" value="1"/>
</dbReference>
<gene>
    <name evidence="7" type="ORF">glysoja_024292</name>
</gene>
<keyword evidence="2 5" id="KW-0479">Metal-binding</keyword>
<keyword evidence="4 5" id="KW-0408">Iron</keyword>
<evidence type="ECO:0000256" key="5">
    <source>
        <dbReference type="RuleBase" id="RU003682"/>
    </source>
</evidence>
<name>A0A0B2NUR3_GLYSO</name>
<dbReference type="GO" id="GO:0008168">
    <property type="term" value="F:methyltransferase activity"/>
    <property type="evidence" value="ECO:0007669"/>
    <property type="project" value="UniProtKB-KW"/>
</dbReference>
<dbReference type="Pfam" id="PF03171">
    <property type="entry name" value="2OG-FeII_Oxy"/>
    <property type="match status" value="1"/>
</dbReference>
<evidence type="ECO:0000256" key="3">
    <source>
        <dbReference type="ARBA" id="ARBA00022896"/>
    </source>
</evidence>
<comment type="similarity">
    <text evidence="1 5">Belongs to the iron/ascorbate-dependent oxidoreductase family.</text>
</comment>
<dbReference type="InterPro" id="IPR026992">
    <property type="entry name" value="DIOX_N"/>
</dbReference>
<dbReference type="InterPro" id="IPR005123">
    <property type="entry name" value="Oxoglu/Fe-dep_dioxygenase_dom"/>
</dbReference>
<reference evidence="7" key="1">
    <citation type="submission" date="2014-07" db="EMBL/GenBank/DDBJ databases">
        <title>Identification of a novel salt tolerance gene in wild soybean by whole-genome sequencing.</title>
        <authorList>
            <person name="Lam H.-M."/>
            <person name="Qi X."/>
            <person name="Li M.-W."/>
            <person name="Liu X."/>
            <person name="Xie M."/>
            <person name="Ni M."/>
            <person name="Xu X."/>
        </authorList>
    </citation>
    <scope>NUCLEOTIDE SEQUENCE [LARGE SCALE GENOMIC DNA]</scope>
    <source>
        <tissue evidence="7">Root</tissue>
    </source>
</reference>
<keyword evidence="7" id="KW-0489">Methyltransferase</keyword>
<dbReference type="SUPFAM" id="SSF51197">
    <property type="entry name" value="Clavaminate synthase-like"/>
    <property type="match status" value="1"/>
</dbReference>
<dbReference type="InterPro" id="IPR050295">
    <property type="entry name" value="Plant_2OG-oxidoreductases"/>
</dbReference>
<accession>A0A0B2NUR3</accession>
<evidence type="ECO:0000313" key="7">
    <source>
        <dbReference type="EMBL" id="KHM98992.1"/>
    </source>
</evidence>
<dbReference type="Pfam" id="PF14226">
    <property type="entry name" value="DIOX_N"/>
    <property type="match status" value="1"/>
</dbReference>
<dbReference type="GO" id="GO:0031418">
    <property type="term" value="F:L-ascorbic acid binding"/>
    <property type="evidence" value="ECO:0007669"/>
    <property type="project" value="UniProtKB-KW"/>
</dbReference>